<feature type="region of interest" description="Disordered" evidence="1">
    <location>
        <begin position="704"/>
        <end position="723"/>
    </location>
</feature>
<proteinExistence type="predicted"/>
<feature type="compositionally biased region" description="Polar residues" evidence="1">
    <location>
        <begin position="614"/>
        <end position="633"/>
    </location>
</feature>
<feature type="compositionally biased region" description="Pro residues" evidence="1">
    <location>
        <begin position="77"/>
        <end position="87"/>
    </location>
</feature>
<feature type="compositionally biased region" description="Polar residues" evidence="1">
    <location>
        <begin position="172"/>
        <end position="185"/>
    </location>
</feature>
<reference evidence="2 3" key="1">
    <citation type="journal article" date="2017" name="Nat. Ecol. Evol.">
        <title>Scallop genome provides insights into evolution of bilaterian karyotype and development.</title>
        <authorList>
            <person name="Wang S."/>
            <person name="Zhang J."/>
            <person name="Jiao W."/>
            <person name="Li J."/>
            <person name="Xun X."/>
            <person name="Sun Y."/>
            <person name="Guo X."/>
            <person name="Huan P."/>
            <person name="Dong B."/>
            <person name="Zhang L."/>
            <person name="Hu X."/>
            <person name="Sun X."/>
            <person name="Wang J."/>
            <person name="Zhao C."/>
            <person name="Wang Y."/>
            <person name="Wang D."/>
            <person name="Huang X."/>
            <person name="Wang R."/>
            <person name="Lv J."/>
            <person name="Li Y."/>
            <person name="Zhang Z."/>
            <person name="Liu B."/>
            <person name="Lu W."/>
            <person name="Hui Y."/>
            <person name="Liang J."/>
            <person name="Zhou Z."/>
            <person name="Hou R."/>
            <person name="Li X."/>
            <person name="Liu Y."/>
            <person name="Li H."/>
            <person name="Ning X."/>
            <person name="Lin Y."/>
            <person name="Zhao L."/>
            <person name="Xing Q."/>
            <person name="Dou J."/>
            <person name="Li Y."/>
            <person name="Mao J."/>
            <person name="Guo H."/>
            <person name="Dou H."/>
            <person name="Li T."/>
            <person name="Mu C."/>
            <person name="Jiang W."/>
            <person name="Fu Q."/>
            <person name="Fu X."/>
            <person name="Miao Y."/>
            <person name="Liu J."/>
            <person name="Yu Q."/>
            <person name="Li R."/>
            <person name="Liao H."/>
            <person name="Li X."/>
            <person name="Kong Y."/>
            <person name="Jiang Z."/>
            <person name="Chourrout D."/>
            <person name="Li R."/>
            <person name="Bao Z."/>
        </authorList>
    </citation>
    <scope>NUCLEOTIDE SEQUENCE [LARGE SCALE GENOMIC DNA]</scope>
    <source>
        <strain evidence="2 3">PY_sf001</strain>
    </source>
</reference>
<evidence type="ECO:0000313" key="2">
    <source>
        <dbReference type="EMBL" id="OWF35482.1"/>
    </source>
</evidence>
<feature type="region of interest" description="Disordered" evidence="1">
    <location>
        <begin position="16"/>
        <end position="44"/>
    </location>
</feature>
<feature type="region of interest" description="Disordered" evidence="1">
    <location>
        <begin position="584"/>
        <end position="692"/>
    </location>
</feature>
<feature type="compositionally biased region" description="Basic and acidic residues" evidence="1">
    <location>
        <begin position="902"/>
        <end position="925"/>
    </location>
</feature>
<feature type="compositionally biased region" description="Basic and acidic residues" evidence="1">
    <location>
        <begin position="156"/>
        <end position="171"/>
    </location>
</feature>
<feature type="compositionally biased region" description="Polar residues" evidence="1">
    <location>
        <begin position="1684"/>
        <end position="1695"/>
    </location>
</feature>
<keyword evidence="3" id="KW-1185">Reference proteome</keyword>
<feature type="region of interest" description="Disordered" evidence="1">
    <location>
        <begin position="1881"/>
        <end position="1978"/>
    </location>
</feature>
<name>A0A210PG72_MIZYE</name>
<organism evidence="2 3">
    <name type="scientific">Mizuhopecten yessoensis</name>
    <name type="common">Japanese scallop</name>
    <name type="synonym">Patinopecten yessoensis</name>
    <dbReference type="NCBI Taxonomy" id="6573"/>
    <lineage>
        <taxon>Eukaryota</taxon>
        <taxon>Metazoa</taxon>
        <taxon>Spiralia</taxon>
        <taxon>Lophotrochozoa</taxon>
        <taxon>Mollusca</taxon>
        <taxon>Bivalvia</taxon>
        <taxon>Autobranchia</taxon>
        <taxon>Pteriomorphia</taxon>
        <taxon>Pectinida</taxon>
        <taxon>Pectinoidea</taxon>
        <taxon>Pectinidae</taxon>
        <taxon>Mizuhopecten</taxon>
    </lineage>
</organism>
<feature type="region of interest" description="Disordered" evidence="1">
    <location>
        <begin position="365"/>
        <end position="387"/>
    </location>
</feature>
<feature type="compositionally biased region" description="Polar residues" evidence="1">
    <location>
        <begin position="248"/>
        <end position="276"/>
    </location>
</feature>
<feature type="region of interest" description="Disordered" evidence="1">
    <location>
        <begin position="1559"/>
        <end position="1578"/>
    </location>
</feature>
<feature type="region of interest" description="Disordered" evidence="1">
    <location>
        <begin position="1639"/>
        <end position="1696"/>
    </location>
</feature>
<feature type="compositionally biased region" description="Polar residues" evidence="1">
    <location>
        <begin position="501"/>
        <end position="515"/>
    </location>
</feature>
<feature type="compositionally biased region" description="Polar residues" evidence="1">
    <location>
        <begin position="870"/>
        <end position="894"/>
    </location>
</feature>
<dbReference type="OrthoDB" id="6158850at2759"/>
<dbReference type="Proteomes" id="UP000242188">
    <property type="component" value="Unassembled WGS sequence"/>
</dbReference>
<feature type="compositionally biased region" description="Low complexity" evidence="1">
    <location>
        <begin position="661"/>
        <end position="692"/>
    </location>
</feature>
<feature type="compositionally biased region" description="Basic and acidic residues" evidence="1">
    <location>
        <begin position="103"/>
        <end position="116"/>
    </location>
</feature>
<feature type="region of interest" description="Disordered" evidence="1">
    <location>
        <begin position="1492"/>
        <end position="1511"/>
    </location>
</feature>
<feature type="compositionally biased region" description="Polar residues" evidence="1">
    <location>
        <begin position="588"/>
        <end position="600"/>
    </location>
</feature>
<gene>
    <name evidence="2" type="ORF">KP79_PYT03324</name>
</gene>
<sequence length="2046" mass="229034">MMKKLALNLLKSADEKLRSLGHHKQHGSTKPGATSGVTGHPNLPVQLRPVVTETPFLQQCNQTPPTQAQSSLTPGSGPAPPRPPPPTQLTLKSTTQDLNDPDMSDRRIQRAGRRDQGTVAAPPGRQESTSVQESRSAAIKRRSRSEGPAGRLKPRNSMDEKKMHEVRERSSKSGQFRTKQMTRHSMYTEPLSDDGFPDVHGSSSSATDSDQERKTWVKNPLMVKKVRKNDKRKSLNTTVELGGKENRTNQSELTRITSRSPQVSNREAVQYQDKSGNNGGQKAKYQKLEEMRKKRVDILVTSDEELNSPELRISRLRQRALQGSKLATKFPDRLEDLDTQHISAIQAMTKITTPVTNTQRLLQEPAENGSSSSEQITLRPIGPGQTNLNYDSYRQMEIENNRANTRFDGSRNSNNINLKESYHGYVHPGREGQIPIQGQGRVVQGQGYKKIPKQDSDFMGGNMIQKKEEFPKVSLQRSESYGSGDTGGKRYRELPQGGVTRYSTTINQFSSNTPPKSEWMSKKDEVGSDNEMSFRDLDSNRPMVLKKAIDRVDNKRKSNSDDDSLDELIESNIQYLESEIESGRLQMPPSSSVQNQQTFKEATKKMGAEEFTKKASSLENVSRPTVLSSSFQNEVKLRLQIPSATSSPRPVIRSVKPPVASDGSGSCSSLSQYDALSNTPSGSTSPSPSRSVYTHVFQNTVPKIERRHQSAAHSPYLQRRPTDLTDMEDLSKSDSQLHSAEFPSGYAPQYLGLQQGNVGHASSALTQYDNCEKTHDILKSLSVPAIEQGMFSDVEYDIEVSERVKKWEKYMKKKKPTDDSKAPLSLTTILESEGGIPDAWLQEAMMMQEIDHLQDRSASLPQKIQPPPRSTTITRSSDNSVTYAQNPNAFNSKTYAPPKSNSQRDETKKARRAVSEEQLEKDKSDTNVNSNLAWPPRRNKSFSEEQKQARLSKYEEELTELQELKQDSVKDLRKRFDSDASGNEGTDTYEEALSASRTPVVQRKQFIRQVEQVVADKKMLEENIVTKVDRQEPKRPSDLQNITPKLSDDVKEKEVWSPHLESSKGLVSIERVKARTLQTIPFSEDPFWKQIEEMTSFDQLMKSGEVMDVAEVLRPVESIAYIKQNPDDEMSCTSYSQVVKTASTAVYSQAPNSTSLPITATQAKSFSTPEIQPLKLGAAPVIKSSVAALDEVLEDIRTSLKRKPVPTYGTTRSAPVEKESPFFSPLRSPVLQPVQQIPVANIPGYQPVAMTSIARTVIQTQQPMTAGVQSIAHSVPTYQSQRMAELQNQFGIAKQTAQAATVMLQQQQQQQQPATQAMHFIPEYSADPYIVNGNYQLDPMILKEKLLDTGLAELSDSGGSFKGKGSASGRVSLTPTTVITQTRPSGEAEKQVLQTVEDLKNLARDVEHRLSQIRNRIECSDGNRLDSILSALRNFAPTVEPAVVHQPTVQLTSEYHSRKTKLQEALSELDKIYKNLNAIEQPRCVTTTVTTETKGNTMPRQSSTHVEYRPQIKKRNKSDSDFTTNYSAESIAEVERETQREFEDITQAFQHLLAEVDRETDNELTEPSTPTPKDPQTHAQEIEATIESFLQEYRDSGKGSGGESATFNRAIEGLAAKEVGIPNRCRDIQKSEVFTTSSGPFSVLVGINGQGKKNGKSSTKPKPKPPSSALVRSSPPQPAWHNNPVHSVSAQTNTENQDHSVEIMESDVNLDEVFKAALEEMSDDSSEQSVENIKMVARRGKRHMTHRKSMPAEMLKRSIETKTIETQTETAIIEPKKDKIKSRKLELMREDSISSESSIDARGPQRKKIARNIAMMMEIFSSSEDERRRTLTHSHSAPDLRELFDGDRIFSRQNSTNMPVKIQTPKMVKQRYEARAKKKAAQFYTRETSMEEKGDEFAWTSATSDDGSQISQGSKPPLHPKRKQKSTSPDRSILDGKSGSRKGSSNDGDSLRSEVVLRKKKRRTSSTNSQDEQERPHSFHELVAMFETNPDRLRRLTNSLRRCASADMVYMETVMRKSYHSEPDLRDNASADFQSAKLFLEIQVKS</sequence>
<feature type="compositionally biased region" description="Basic residues" evidence="1">
    <location>
        <begin position="1653"/>
        <end position="1663"/>
    </location>
</feature>
<feature type="compositionally biased region" description="Basic and acidic residues" evidence="1">
    <location>
        <begin position="601"/>
        <end position="613"/>
    </location>
</feature>
<feature type="region of interest" description="Disordered" evidence="1">
    <location>
        <begin position="242"/>
        <end position="285"/>
    </location>
</feature>
<comment type="caution">
    <text evidence="2">The sequence shown here is derived from an EMBL/GenBank/DDBJ whole genome shotgun (WGS) entry which is preliminary data.</text>
</comment>
<feature type="compositionally biased region" description="Polar residues" evidence="1">
    <location>
        <begin position="88"/>
        <end position="98"/>
    </location>
</feature>
<evidence type="ECO:0000256" key="1">
    <source>
        <dbReference type="SAM" id="MobiDB-lite"/>
    </source>
</evidence>
<feature type="compositionally biased region" description="Polar residues" evidence="1">
    <location>
        <begin position="1494"/>
        <end position="1505"/>
    </location>
</feature>
<evidence type="ECO:0000313" key="3">
    <source>
        <dbReference type="Proteomes" id="UP000242188"/>
    </source>
</evidence>
<feature type="region of interest" description="Disordered" evidence="1">
    <location>
        <begin position="60"/>
        <end position="218"/>
    </location>
</feature>
<dbReference type="EMBL" id="NEDP02076725">
    <property type="protein sequence ID" value="OWF35482.1"/>
    <property type="molecule type" value="Genomic_DNA"/>
</dbReference>
<accession>A0A210PG72</accession>
<feature type="compositionally biased region" description="Basic and acidic residues" evidence="1">
    <location>
        <begin position="519"/>
        <end position="539"/>
    </location>
</feature>
<feature type="region of interest" description="Disordered" evidence="1">
    <location>
        <begin position="860"/>
        <end position="948"/>
    </location>
</feature>
<feature type="region of interest" description="Disordered" evidence="1">
    <location>
        <begin position="472"/>
        <end position="539"/>
    </location>
</feature>
<protein>
    <submittedName>
        <fullName evidence="2">Uncharacterized protein</fullName>
    </submittedName>
</protein>
<feature type="compositionally biased region" description="Polar residues" evidence="1">
    <location>
        <begin position="1900"/>
        <end position="1914"/>
    </location>
</feature>
<feature type="compositionally biased region" description="Polar residues" evidence="1">
    <location>
        <begin position="60"/>
        <end position="73"/>
    </location>
</feature>